<dbReference type="InterPro" id="IPR036291">
    <property type="entry name" value="NAD(P)-bd_dom_sf"/>
</dbReference>
<organism evidence="1 2">
    <name type="scientific">Nocardiopsis rhodophaea</name>
    <dbReference type="NCBI Taxonomy" id="280238"/>
    <lineage>
        <taxon>Bacteria</taxon>
        <taxon>Bacillati</taxon>
        <taxon>Actinomycetota</taxon>
        <taxon>Actinomycetes</taxon>
        <taxon>Streptosporangiales</taxon>
        <taxon>Nocardiopsidaceae</taxon>
        <taxon>Nocardiopsis</taxon>
    </lineage>
</organism>
<evidence type="ECO:0000313" key="1">
    <source>
        <dbReference type="EMBL" id="GAA2009058.1"/>
    </source>
</evidence>
<protein>
    <submittedName>
        <fullName evidence="1">Uncharacterized protein</fullName>
    </submittedName>
</protein>
<name>A0ABP5EZ68_9ACTN</name>
<sequence>MLFVRFRGGRLVAAGRDTTLLARLTELGADATIKIDAPDIDLAAEFANAAQGGFDVVIDYLWGAPTEALIRSVSRGDLTPASSRTRLVQVGEMASPAISLSAAALRSSGLEIIGNGTGRMPDPELLRAAFTQVMAGAARGDLVIDTEAVPLSQVTDAWDRDTKGARLVLVP</sequence>
<keyword evidence="2" id="KW-1185">Reference proteome</keyword>
<dbReference type="SUPFAM" id="SSF51735">
    <property type="entry name" value="NAD(P)-binding Rossmann-fold domains"/>
    <property type="match status" value="1"/>
</dbReference>
<reference evidence="2" key="1">
    <citation type="journal article" date="2019" name="Int. J. Syst. Evol. Microbiol.">
        <title>The Global Catalogue of Microorganisms (GCM) 10K type strain sequencing project: providing services to taxonomists for standard genome sequencing and annotation.</title>
        <authorList>
            <consortium name="The Broad Institute Genomics Platform"/>
            <consortium name="The Broad Institute Genome Sequencing Center for Infectious Disease"/>
            <person name="Wu L."/>
            <person name="Ma J."/>
        </authorList>
    </citation>
    <scope>NUCLEOTIDE SEQUENCE [LARGE SCALE GENOMIC DNA]</scope>
    <source>
        <strain evidence="2">JCM 15313</strain>
    </source>
</reference>
<accession>A0ABP5EZ68</accession>
<evidence type="ECO:0000313" key="2">
    <source>
        <dbReference type="Proteomes" id="UP001501585"/>
    </source>
</evidence>
<comment type="caution">
    <text evidence="1">The sequence shown here is derived from an EMBL/GenBank/DDBJ whole genome shotgun (WGS) entry which is preliminary data.</text>
</comment>
<gene>
    <name evidence="1" type="ORF">GCM10009799_41100</name>
</gene>
<dbReference type="EMBL" id="BAAAPC010000019">
    <property type="protein sequence ID" value="GAA2009058.1"/>
    <property type="molecule type" value="Genomic_DNA"/>
</dbReference>
<proteinExistence type="predicted"/>
<dbReference type="Gene3D" id="3.40.50.720">
    <property type="entry name" value="NAD(P)-binding Rossmann-like Domain"/>
    <property type="match status" value="1"/>
</dbReference>
<dbReference type="Proteomes" id="UP001501585">
    <property type="component" value="Unassembled WGS sequence"/>
</dbReference>